<gene>
    <name evidence="7" type="ORF">BJI46_08510</name>
</gene>
<keyword evidence="3" id="KW-0479">Metal-binding</keyword>
<organism evidence="7 8">
    <name type="scientific">Acinetobacter qingfengensis</name>
    <dbReference type="NCBI Taxonomy" id="1262585"/>
    <lineage>
        <taxon>Bacteria</taxon>
        <taxon>Pseudomonadati</taxon>
        <taxon>Pseudomonadota</taxon>
        <taxon>Gammaproteobacteria</taxon>
        <taxon>Moraxellales</taxon>
        <taxon>Moraxellaceae</taxon>
        <taxon>Acinetobacter</taxon>
    </lineage>
</organism>
<dbReference type="PANTHER" id="PTHR30096:SF0">
    <property type="entry name" value="4,5-DOPA DIOXYGENASE EXTRADIOL-LIKE PROTEIN"/>
    <property type="match status" value="1"/>
</dbReference>
<evidence type="ECO:0000256" key="1">
    <source>
        <dbReference type="ARBA" id="ARBA00001947"/>
    </source>
</evidence>
<evidence type="ECO:0000313" key="7">
    <source>
        <dbReference type="EMBL" id="OEY97648.1"/>
    </source>
</evidence>
<dbReference type="GO" id="GO:0008198">
    <property type="term" value="F:ferrous iron binding"/>
    <property type="evidence" value="ECO:0007669"/>
    <property type="project" value="InterPro"/>
</dbReference>
<dbReference type="CDD" id="cd07363">
    <property type="entry name" value="45_DOPA_Dioxygenase"/>
    <property type="match status" value="1"/>
</dbReference>
<dbReference type="STRING" id="1262585.BJI46_08510"/>
<feature type="domain" description="Extradiol ring-cleavage dioxygenase class III enzyme subunit B" evidence="6">
    <location>
        <begin position="44"/>
        <end position="257"/>
    </location>
</feature>
<protein>
    <submittedName>
        <fullName evidence="7">4,5-DOPA dioxygenase extradiol</fullName>
    </submittedName>
</protein>
<dbReference type="GO" id="GO:0016702">
    <property type="term" value="F:oxidoreductase activity, acting on single donors with incorporation of molecular oxygen, incorporation of two atoms of oxygen"/>
    <property type="evidence" value="ECO:0007669"/>
    <property type="project" value="UniProtKB-ARBA"/>
</dbReference>
<accession>A0A1E7RE72</accession>
<evidence type="ECO:0000256" key="3">
    <source>
        <dbReference type="ARBA" id="ARBA00022723"/>
    </source>
</evidence>
<evidence type="ECO:0000256" key="5">
    <source>
        <dbReference type="ARBA" id="ARBA00023002"/>
    </source>
</evidence>
<comment type="caution">
    <text evidence="7">The sequence shown here is derived from an EMBL/GenBank/DDBJ whole genome shotgun (WGS) entry which is preliminary data.</text>
</comment>
<comment type="cofactor">
    <cofactor evidence="1">
        <name>Zn(2+)</name>
        <dbReference type="ChEBI" id="CHEBI:29105"/>
    </cofactor>
</comment>
<comment type="similarity">
    <text evidence="2">Belongs to the DODA-type extradiol aromatic ring-opening dioxygenase family.</text>
</comment>
<dbReference type="EMBL" id="MKKK01000005">
    <property type="protein sequence ID" value="OEY97648.1"/>
    <property type="molecule type" value="Genomic_DNA"/>
</dbReference>
<dbReference type="PIRSF" id="PIRSF006157">
    <property type="entry name" value="Doxgns_DODA"/>
    <property type="match status" value="1"/>
</dbReference>
<name>A0A1E7RE72_9GAMM</name>
<keyword evidence="7" id="KW-0223">Dioxygenase</keyword>
<dbReference type="Pfam" id="PF02900">
    <property type="entry name" value="LigB"/>
    <property type="match status" value="1"/>
</dbReference>
<dbReference type="InterPro" id="IPR004183">
    <property type="entry name" value="Xdiol_dOase_suB"/>
</dbReference>
<proteinExistence type="inferred from homology"/>
<keyword evidence="8" id="KW-1185">Reference proteome</keyword>
<evidence type="ECO:0000313" key="8">
    <source>
        <dbReference type="Proteomes" id="UP000185895"/>
    </source>
</evidence>
<dbReference type="Proteomes" id="UP000185895">
    <property type="component" value="Unassembled WGS sequence"/>
</dbReference>
<keyword evidence="4" id="KW-0862">Zinc</keyword>
<dbReference type="NCBIfam" id="NF007914">
    <property type="entry name" value="PRK10628.1"/>
    <property type="match status" value="1"/>
</dbReference>
<dbReference type="GO" id="GO:0008270">
    <property type="term" value="F:zinc ion binding"/>
    <property type="evidence" value="ECO:0007669"/>
    <property type="project" value="InterPro"/>
</dbReference>
<keyword evidence="5" id="KW-0560">Oxidoreductase</keyword>
<sequence length="284" mass="32077">MQNLNTLKDLSGWSKHLPDSVVMPVIFAGHGSPMNAIEDTSFAKTWRKMGQNLQPQPAAILCISAHWLTQGSTAITAMPEPATIHDFGGFPQSLFNVQYPAMGNRDLISNTIAAIHSRKIQPDLSWGLDHGTWSILVNMFPEANIPVVQLSIDYDLSAQQHYDLAKELTILRRKGVLIIASGNTVHNLRMLARHHPHAENFGYDWAIETDSRIKNYWLNHDHEALINWEKQGQAFRLAIPTPDHYYPMLYSLALQEDQDEMLLFNEGTTMGSLNMTSFILQQAF</sequence>
<dbReference type="OrthoDB" id="9790889at2"/>
<dbReference type="PANTHER" id="PTHR30096">
    <property type="entry name" value="4,5-DOPA DIOXYGENASE EXTRADIOL-LIKE PROTEIN"/>
    <property type="match status" value="1"/>
</dbReference>
<evidence type="ECO:0000259" key="6">
    <source>
        <dbReference type="Pfam" id="PF02900"/>
    </source>
</evidence>
<evidence type="ECO:0000256" key="4">
    <source>
        <dbReference type="ARBA" id="ARBA00022833"/>
    </source>
</evidence>
<dbReference type="InterPro" id="IPR014436">
    <property type="entry name" value="Extradiol_dOase_DODA"/>
</dbReference>
<evidence type="ECO:0000256" key="2">
    <source>
        <dbReference type="ARBA" id="ARBA00007581"/>
    </source>
</evidence>
<reference evidence="7 8" key="1">
    <citation type="submission" date="2016-09" db="EMBL/GenBank/DDBJ databases">
        <authorList>
            <person name="Capua I."/>
            <person name="De Benedictis P."/>
            <person name="Joannis T."/>
            <person name="Lombin L.H."/>
            <person name="Cattoli G."/>
        </authorList>
    </citation>
    <scope>NUCLEOTIDE SEQUENCE [LARGE SCALE GENOMIC DNA]</scope>
    <source>
        <strain evidence="7 8">ANC 4671</strain>
    </source>
</reference>
<dbReference type="Gene3D" id="3.40.830.10">
    <property type="entry name" value="LigB-like"/>
    <property type="match status" value="1"/>
</dbReference>
<dbReference type="AlphaFoldDB" id="A0A1E7RE72"/>
<dbReference type="RefSeq" id="WP_070068853.1">
    <property type="nucleotide sequence ID" value="NZ_MKKK01000005.1"/>
</dbReference>
<dbReference type="SUPFAM" id="SSF53213">
    <property type="entry name" value="LigB-like"/>
    <property type="match status" value="1"/>
</dbReference>